<protein>
    <submittedName>
        <fullName evidence="1">Uncharacterized protein</fullName>
    </submittedName>
</protein>
<dbReference type="AlphaFoldDB" id="A0A2A7UW98"/>
<name>A0A2A7UW98_COMTR</name>
<proteinExistence type="predicted"/>
<sequence length="101" mass="10696">MRLFTTSSTPVGFTLTAPLSMPIQRHPGLRAHRAAASAGTNAASAASANDSRYFSVAMDDKVRVLRRDVGDRARMVLSGRMADVCAALENMSRAETVSLAG</sequence>
<dbReference type="GeneID" id="80801626"/>
<organism evidence="1 2">
    <name type="scientific">Comamonas terrigena</name>
    <dbReference type="NCBI Taxonomy" id="32013"/>
    <lineage>
        <taxon>Bacteria</taxon>
        <taxon>Pseudomonadati</taxon>
        <taxon>Pseudomonadota</taxon>
        <taxon>Betaproteobacteria</taxon>
        <taxon>Burkholderiales</taxon>
        <taxon>Comamonadaceae</taxon>
        <taxon>Comamonas</taxon>
    </lineage>
</organism>
<evidence type="ECO:0000313" key="1">
    <source>
        <dbReference type="EMBL" id="PEH89471.1"/>
    </source>
</evidence>
<dbReference type="Proteomes" id="UP000220246">
    <property type="component" value="Unassembled WGS sequence"/>
</dbReference>
<keyword evidence="2" id="KW-1185">Reference proteome</keyword>
<dbReference type="STRING" id="1219032.GCA_001515545_00044"/>
<accession>A0A2A7UW98</accession>
<dbReference type="RefSeq" id="WP_066531964.1">
    <property type="nucleotide sequence ID" value="NZ_PDEA01000001.1"/>
</dbReference>
<evidence type="ECO:0000313" key="2">
    <source>
        <dbReference type="Proteomes" id="UP000220246"/>
    </source>
</evidence>
<comment type="caution">
    <text evidence="1">The sequence shown here is derived from an EMBL/GenBank/DDBJ whole genome shotgun (WGS) entry which is preliminary data.</text>
</comment>
<dbReference type="EMBL" id="PDEA01000001">
    <property type="protein sequence ID" value="PEH89471.1"/>
    <property type="molecule type" value="Genomic_DNA"/>
</dbReference>
<gene>
    <name evidence="1" type="ORF">CRM82_13455</name>
</gene>
<dbReference type="OrthoDB" id="8907515at2"/>
<reference evidence="2" key="1">
    <citation type="submission" date="2017-09" db="EMBL/GenBank/DDBJ databases">
        <title>FDA dAtabase for Regulatory Grade micrObial Sequences (FDA-ARGOS): Supporting development and validation of Infectious Disease Dx tests.</title>
        <authorList>
            <person name="Minogue T."/>
            <person name="Wolcott M."/>
            <person name="Wasieloski L."/>
            <person name="Aguilar W."/>
            <person name="Moore D."/>
            <person name="Tallon L."/>
            <person name="Sadzewicz L."/>
            <person name="Ott S."/>
            <person name="Zhao X."/>
            <person name="Nagaraj S."/>
            <person name="Vavikolanu K."/>
            <person name="Aluvathingal J."/>
            <person name="Nadendla S."/>
            <person name="Sichtig H."/>
        </authorList>
    </citation>
    <scope>NUCLEOTIDE SEQUENCE [LARGE SCALE GENOMIC DNA]</scope>
    <source>
        <strain evidence="2">FDAARGOS_394</strain>
    </source>
</reference>